<dbReference type="Proteomes" id="UP000247523">
    <property type="component" value="Unassembled WGS sequence"/>
</dbReference>
<evidence type="ECO:0000313" key="4">
    <source>
        <dbReference type="EMBL" id="PXV86315.1"/>
    </source>
</evidence>
<keyword evidence="2" id="KW-0804">Transcription</keyword>
<dbReference type="PANTHER" id="PTHR34580:SF1">
    <property type="entry name" value="PROTEIN PAFC"/>
    <property type="match status" value="1"/>
</dbReference>
<gene>
    <name evidence="4" type="ORF">C8E03_113100</name>
    <name evidence="5" type="ORF">CG710_014865</name>
</gene>
<comment type="caution">
    <text evidence="4">The sequence shown here is derived from an EMBL/GenBank/DDBJ whole genome shotgun (WGS) entry which is preliminary data.</text>
</comment>
<reference evidence="5 6" key="1">
    <citation type="journal article" date="2017" name="Genome Announc.">
        <title>Draft Genome Sequence of a Sporulating and Motile Strain of Lachnotalea glycerini Isolated from Water in Quebec City, Canada.</title>
        <authorList>
            <person name="Maheux A.F."/>
            <person name="Boudreau D.K."/>
            <person name="Berube E."/>
            <person name="Boissinot M."/>
            <person name="Raymond F."/>
            <person name="Brodeur S."/>
            <person name="Corbeil J."/>
            <person name="Isabel S."/>
            <person name="Omar R.F."/>
            <person name="Bergeron M.G."/>
        </authorList>
    </citation>
    <scope>NUCLEOTIDE SEQUENCE [LARGE SCALE GENOMIC DNA]</scope>
    <source>
        <strain evidence="5 6">CCRI-19302</strain>
    </source>
</reference>
<reference evidence="5" key="3">
    <citation type="submission" date="2018-07" db="EMBL/GenBank/DDBJ databases">
        <authorList>
            <person name="Quirk P.G."/>
            <person name="Krulwich T.A."/>
        </authorList>
    </citation>
    <scope>NUCLEOTIDE SEQUENCE</scope>
    <source>
        <strain evidence="5">CCRI-19302</strain>
    </source>
</reference>
<keyword evidence="6" id="KW-1185">Reference proteome</keyword>
<evidence type="ECO:0000259" key="3">
    <source>
        <dbReference type="PROSITE" id="PS51000"/>
    </source>
</evidence>
<dbReference type="Proteomes" id="UP000216411">
    <property type="component" value="Unassembled WGS sequence"/>
</dbReference>
<dbReference type="InterPro" id="IPR001034">
    <property type="entry name" value="DeoR_HTH"/>
</dbReference>
<evidence type="ECO:0000313" key="5">
    <source>
        <dbReference type="EMBL" id="RDY30406.1"/>
    </source>
</evidence>
<keyword evidence="4" id="KW-0238">DNA-binding</keyword>
<dbReference type="InterPro" id="IPR028349">
    <property type="entry name" value="PafC-like"/>
</dbReference>
<name>A0A255SCL1_9FIRM</name>
<proteinExistence type="predicted"/>
<evidence type="ECO:0000313" key="7">
    <source>
        <dbReference type="Proteomes" id="UP000247523"/>
    </source>
</evidence>
<dbReference type="InterPro" id="IPR051534">
    <property type="entry name" value="CBASS_pafABC_assoc_protein"/>
</dbReference>
<evidence type="ECO:0000256" key="1">
    <source>
        <dbReference type="ARBA" id="ARBA00023015"/>
    </source>
</evidence>
<dbReference type="Gene3D" id="1.10.10.10">
    <property type="entry name" value="Winged helix-like DNA-binding domain superfamily/Winged helix DNA-binding domain"/>
    <property type="match status" value="1"/>
</dbReference>
<protein>
    <submittedName>
        <fullName evidence="4">Putative DNA-binding transcriptional regulator YafY</fullName>
    </submittedName>
    <submittedName>
        <fullName evidence="5">YafY family transcriptional regulator</fullName>
    </submittedName>
</protein>
<sequence>MKNDRLFAITYTLINKKTVTASALAKQFDVSVRTIYRDIDTLSANGIPIYCTQGKGGGISILEHYSIDKALLSDAEQNQVLMALQGANITGQLDLDNSITKLAGLFQKSADNWIEIDFSGWEQNESDKELFSKIRISIQNSTALSFTYYNNKGVQSRRIVEPYKLIFKGTHWYLYAYCRTRNDYRFFKLTRIENLHALNDDIFCKKNSVPASSDYDSSLTQSILLHLRIDQSMAFRVYDEFRNATIVQEGNTFSVKALIPDTPWLINYLLGFGNALEIIEPDDFREEFKSKVEEILKQYL</sequence>
<dbReference type="InterPro" id="IPR026881">
    <property type="entry name" value="WYL_dom"/>
</dbReference>
<dbReference type="PROSITE" id="PS51000">
    <property type="entry name" value="HTH_DEOR_2"/>
    <property type="match status" value="1"/>
</dbReference>
<dbReference type="InterPro" id="IPR036388">
    <property type="entry name" value="WH-like_DNA-bd_sf"/>
</dbReference>
<dbReference type="InterPro" id="IPR013196">
    <property type="entry name" value="HTH_11"/>
</dbReference>
<dbReference type="PANTHER" id="PTHR34580">
    <property type="match status" value="1"/>
</dbReference>
<dbReference type="InterPro" id="IPR057727">
    <property type="entry name" value="WCX_dom"/>
</dbReference>
<evidence type="ECO:0000313" key="6">
    <source>
        <dbReference type="Proteomes" id="UP000216411"/>
    </source>
</evidence>
<dbReference type="InterPro" id="IPR036390">
    <property type="entry name" value="WH_DNA-bd_sf"/>
</dbReference>
<dbReference type="RefSeq" id="WP_094376449.1">
    <property type="nucleotide sequence ID" value="NZ_NOKA02000038.1"/>
</dbReference>
<evidence type="ECO:0000256" key="2">
    <source>
        <dbReference type="ARBA" id="ARBA00023163"/>
    </source>
</evidence>
<dbReference type="PIRSF" id="PIRSF016838">
    <property type="entry name" value="PafC"/>
    <property type="match status" value="1"/>
</dbReference>
<dbReference type="OrthoDB" id="9815009at2"/>
<dbReference type="PROSITE" id="PS52050">
    <property type="entry name" value="WYL"/>
    <property type="match status" value="1"/>
</dbReference>
<keyword evidence="1" id="KW-0805">Transcription regulation</keyword>
<reference evidence="4 7" key="2">
    <citation type="submission" date="2018-05" db="EMBL/GenBank/DDBJ databases">
        <title>Genomic Encyclopedia of Type Strains, Phase IV (KMG-IV): sequencing the most valuable type-strain genomes for metagenomic binning, comparative biology and taxonomic classification.</title>
        <authorList>
            <person name="Goeker M."/>
        </authorList>
    </citation>
    <scope>NUCLEOTIDE SEQUENCE [LARGE SCALE GENOMIC DNA]</scope>
    <source>
        <strain evidence="4 7">DSM 28816</strain>
    </source>
</reference>
<dbReference type="GO" id="GO:0003677">
    <property type="term" value="F:DNA binding"/>
    <property type="evidence" value="ECO:0007669"/>
    <property type="project" value="UniProtKB-KW"/>
</dbReference>
<organism evidence="4 7">
    <name type="scientific">Lachnotalea glycerini</name>
    <dbReference type="NCBI Taxonomy" id="1763509"/>
    <lineage>
        <taxon>Bacteria</taxon>
        <taxon>Bacillati</taxon>
        <taxon>Bacillota</taxon>
        <taxon>Clostridia</taxon>
        <taxon>Lachnospirales</taxon>
        <taxon>Lachnospiraceae</taxon>
        <taxon>Lachnotalea</taxon>
    </lineage>
</organism>
<dbReference type="AlphaFoldDB" id="A0A255SCL1"/>
<dbReference type="SUPFAM" id="SSF46785">
    <property type="entry name" value="Winged helix' DNA-binding domain"/>
    <property type="match status" value="1"/>
</dbReference>
<dbReference type="Pfam" id="PF25583">
    <property type="entry name" value="WCX"/>
    <property type="match status" value="1"/>
</dbReference>
<dbReference type="Pfam" id="PF13280">
    <property type="entry name" value="WYL"/>
    <property type="match status" value="1"/>
</dbReference>
<feature type="domain" description="HTH deoR-type" evidence="3">
    <location>
        <begin position="2"/>
        <end position="60"/>
    </location>
</feature>
<accession>A0A255SCL1</accession>
<dbReference type="GO" id="GO:0003700">
    <property type="term" value="F:DNA-binding transcription factor activity"/>
    <property type="evidence" value="ECO:0007669"/>
    <property type="project" value="InterPro"/>
</dbReference>
<dbReference type="EMBL" id="NOKA02000038">
    <property type="protein sequence ID" value="RDY30406.1"/>
    <property type="molecule type" value="Genomic_DNA"/>
</dbReference>
<dbReference type="Pfam" id="PF08279">
    <property type="entry name" value="HTH_11"/>
    <property type="match status" value="1"/>
</dbReference>
<dbReference type="EMBL" id="QICS01000013">
    <property type="protein sequence ID" value="PXV86315.1"/>
    <property type="molecule type" value="Genomic_DNA"/>
</dbReference>